<dbReference type="GO" id="GO:0007165">
    <property type="term" value="P:signal transduction"/>
    <property type="evidence" value="ECO:0007669"/>
    <property type="project" value="InterPro"/>
</dbReference>
<gene>
    <name evidence="3" type="ORF">AOXY_G32657</name>
</gene>
<evidence type="ECO:0000313" key="4">
    <source>
        <dbReference type="Proteomes" id="UP001230051"/>
    </source>
</evidence>
<dbReference type="Pfam" id="PF02758">
    <property type="entry name" value="PYRIN"/>
    <property type="match status" value="1"/>
</dbReference>
<protein>
    <recommendedName>
        <fullName evidence="5">Death domain-containing protein</fullName>
    </recommendedName>
</protein>
<dbReference type="InterPro" id="IPR004020">
    <property type="entry name" value="DAPIN"/>
</dbReference>
<dbReference type="Proteomes" id="UP001230051">
    <property type="component" value="Unassembled WGS sequence"/>
</dbReference>
<dbReference type="SMART" id="SM01289">
    <property type="entry name" value="PYRIN"/>
    <property type="match status" value="1"/>
</dbReference>
<dbReference type="InterPro" id="IPR011029">
    <property type="entry name" value="DEATH-like_dom_sf"/>
</dbReference>
<reference evidence="3" key="1">
    <citation type="submission" date="2022-02" db="EMBL/GenBank/DDBJ databases">
        <title>Atlantic sturgeon de novo genome assembly.</title>
        <authorList>
            <person name="Stock M."/>
            <person name="Klopp C."/>
            <person name="Guiguen Y."/>
            <person name="Cabau C."/>
            <person name="Parinello H."/>
            <person name="Santidrian Yebra-Pimentel E."/>
            <person name="Kuhl H."/>
            <person name="Dirks R.P."/>
            <person name="Guessner J."/>
            <person name="Wuertz S."/>
            <person name="Du K."/>
            <person name="Schartl M."/>
        </authorList>
    </citation>
    <scope>NUCLEOTIDE SEQUENCE</scope>
    <source>
        <strain evidence="3">STURGEONOMICS-FGT-2020</strain>
        <tissue evidence="3">Whole blood</tissue>
    </source>
</reference>
<feature type="domain" description="Pyrin" evidence="2">
    <location>
        <begin position="1"/>
        <end position="83"/>
    </location>
</feature>
<proteinExistence type="predicted"/>
<dbReference type="Pfam" id="PF00531">
    <property type="entry name" value="Death"/>
    <property type="match status" value="1"/>
</dbReference>
<dbReference type="InterPro" id="IPR000488">
    <property type="entry name" value="Death_dom"/>
</dbReference>
<comment type="caution">
    <text evidence="3">The sequence shown here is derived from an EMBL/GenBank/DDBJ whole genome shotgun (WGS) entry which is preliminary data.</text>
</comment>
<feature type="domain" description="Death" evidence="1">
    <location>
        <begin position="213"/>
        <end position="288"/>
    </location>
</feature>
<dbReference type="Gene3D" id="1.10.533.10">
    <property type="entry name" value="Death Domain, Fas"/>
    <property type="match status" value="2"/>
</dbReference>
<dbReference type="SUPFAM" id="SSF47986">
    <property type="entry name" value="DEATH domain"/>
    <property type="match status" value="2"/>
</dbReference>
<evidence type="ECO:0000259" key="2">
    <source>
        <dbReference type="PROSITE" id="PS50824"/>
    </source>
</evidence>
<dbReference type="PROSITE" id="PS50824">
    <property type="entry name" value="DAPIN"/>
    <property type="match status" value="1"/>
</dbReference>
<evidence type="ECO:0000259" key="1">
    <source>
        <dbReference type="PROSITE" id="PS50017"/>
    </source>
</evidence>
<sequence length="288" mass="33240">MNTGDILRKNLDNLGKEDFKRFRVKLRDQGSIAWNALEVADVSDTVDKMMQVFVEKAVPKAVQILESINVRNVAQQLSREWNADRFKSEEPNLEIDRLIIDDQEDVALWTHVTLQGFETLPDFTTKQMQALQKQMGECEEVTPENSGSLSVRQFLGSRGRCSNLRRLCEALKRVSRQDVVDVMHSQKTLLPQLGPKEKEEVKISDLKFSVWHQLTVALSVEREDGHDWRWLADKLGIPATYRDLWRQNYSNPAEKVLDSWKSKIREATMGGLFDHMIAMEREDLADLL</sequence>
<dbReference type="EMBL" id="JAGXEW010000052">
    <property type="protein sequence ID" value="KAK1151429.1"/>
    <property type="molecule type" value="Genomic_DNA"/>
</dbReference>
<organism evidence="3 4">
    <name type="scientific">Acipenser oxyrinchus oxyrinchus</name>
    <dbReference type="NCBI Taxonomy" id="40147"/>
    <lineage>
        <taxon>Eukaryota</taxon>
        <taxon>Metazoa</taxon>
        <taxon>Chordata</taxon>
        <taxon>Craniata</taxon>
        <taxon>Vertebrata</taxon>
        <taxon>Euteleostomi</taxon>
        <taxon>Actinopterygii</taxon>
        <taxon>Chondrostei</taxon>
        <taxon>Acipenseriformes</taxon>
        <taxon>Acipenseridae</taxon>
        <taxon>Acipenser</taxon>
    </lineage>
</organism>
<dbReference type="AlphaFoldDB" id="A0AAD8FSC5"/>
<name>A0AAD8FSC5_ACIOX</name>
<dbReference type="PROSITE" id="PS50017">
    <property type="entry name" value="DEATH_DOMAIN"/>
    <property type="match status" value="1"/>
</dbReference>
<keyword evidence="4" id="KW-1185">Reference proteome</keyword>
<evidence type="ECO:0008006" key="5">
    <source>
        <dbReference type="Google" id="ProtNLM"/>
    </source>
</evidence>
<accession>A0AAD8FSC5</accession>
<evidence type="ECO:0000313" key="3">
    <source>
        <dbReference type="EMBL" id="KAK1151429.1"/>
    </source>
</evidence>